<dbReference type="AlphaFoldDB" id="A0AAV9BNC6"/>
<dbReference type="PANTHER" id="PTHR47481:SF22">
    <property type="entry name" value="RETROTRANSPOSON GAG DOMAIN-CONTAINING PROTEIN"/>
    <property type="match status" value="1"/>
</dbReference>
<reference evidence="2" key="1">
    <citation type="journal article" date="2023" name="Nat. Commun.">
        <title>Diploid and tetraploid genomes of Acorus and the evolution of monocots.</title>
        <authorList>
            <person name="Ma L."/>
            <person name="Liu K.W."/>
            <person name="Li Z."/>
            <person name="Hsiao Y.Y."/>
            <person name="Qi Y."/>
            <person name="Fu T."/>
            <person name="Tang G.D."/>
            <person name="Zhang D."/>
            <person name="Sun W.H."/>
            <person name="Liu D.K."/>
            <person name="Li Y."/>
            <person name="Chen G.Z."/>
            <person name="Liu X.D."/>
            <person name="Liao X.Y."/>
            <person name="Jiang Y.T."/>
            <person name="Yu X."/>
            <person name="Hao Y."/>
            <person name="Huang J."/>
            <person name="Zhao X.W."/>
            <person name="Ke S."/>
            <person name="Chen Y.Y."/>
            <person name="Wu W.L."/>
            <person name="Hsu J.L."/>
            <person name="Lin Y.F."/>
            <person name="Huang M.D."/>
            <person name="Li C.Y."/>
            <person name="Huang L."/>
            <person name="Wang Z.W."/>
            <person name="Zhao X."/>
            <person name="Zhong W.Y."/>
            <person name="Peng D.H."/>
            <person name="Ahmad S."/>
            <person name="Lan S."/>
            <person name="Zhang J.S."/>
            <person name="Tsai W.C."/>
            <person name="Van de Peer Y."/>
            <person name="Liu Z.J."/>
        </authorList>
    </citation>
    <scope>NUCLEOTIDE SEQUENCE</scope>
    <source>
        <strain evidence="2">SCP</strain>
    </source>
</reference>
<evidence type="ECO:0000313" key="2">
    <source>
        <dbReference type="EMBL" id="KAK1278000.1"/>
    </source>
</evidence>
<reference evidence="2" key="2">
    <citation type="submission" date="2023-06" db="EMBL/GenBank/DDBJ databases">
        <authorList>
            <person name="Ma L."/>
            <person name="Liu K.-W."/>
            <person name="Li Z."/>
            <person name="Hsiao Y.-Y."/>
            <person name="Qi Y."/>
            <person name="Fu T."/>
            <person name="Tang G."/>
            <person name="Zhang D."/>
            <person name="Sun W.-H."/>
            <person name="Liu D.-K."/>
            <person name="Li Y."/>
            <person name="Chen G.-Z."/>
            <person name="Liu X.-D."/>
            <person name="Liao X.-Y."/>
            <person name="Jiang Y.-T."/>
            <person name="Yu X."/>
            <person name="Hao Y."/>
            <person name="Huang J."/>
            <person name="Zhao X.-W."/>
            <person name="Ke S."/>
            <person name="Chen Y.-Y."/>
            <person name="Wu W.-L."/>
            <person name="Hsu J.-L."/>
            <person name="Lin Y.-F."/>
            <person name="Huang M.-D."/>
            <person name="Li C.-Y."/>
            <person name="Huang L."/>
            <person name="Wang Z.-W."/>
            <person name="Zhao X."/>
            <person name="Zhong W.-Y."/>
            <person name="Peng D.-H."/>
            <person name="Ahmad S."/>
            <person name="Lan S."/>
            <person name="Zhang J.-S."/>
            <person name="Tsai W.-C."/>
            <person name="Van De Peer Y."/>
            <person name="Liu Z.-J."/>
        </authorList>
    </citation>
    <scope>NUCLEOTIDE SEQUENCE</scope>
    <source>
        <strain evidence="2">SCP</strain>
        <tissue evidence="2">Leaves</tissue>
    </source>
</reference>
<organism evidence="2 3">
    <name type="scientific">Acorus gramineus</name>
    <name type="common">Dwarf sweet flag</name>
    <dbReference type="NCBI Taxonomy" id="55184"/>
    <lineage>
        <taxon>Eukaryota</taxon>
        <taxon>Viridiplantae</taxon>
        <taxon>Streptophyta</taxon>
        <taxon>Embryophyta</taxon>
        <taxon>Tracheophyta</taxon>
        <taxon>Spermatophyta</taxon>
        <taxon>Magnoliopsida</taxon>
        <taxon>Liliopsida</taxon>
        <taxon>Acoraceae</taxon>
        <taxon>Acorus</taxon>
    </lineage>
</organism>
<accession>A0AAV9BNC6</accession>
<dbReference type="PANTHER" id="PTHR47481">
    <property type="match status" value="1"/>
</dbReference>
<gene>
    <name evidence="2" type="ORF">QJS04_geneDACA023876</name>
</gene>
<sequence>MSCTNATLDPSLASQVIGLFTSRDVWITLSQLCLQQSRAQKSVLRGQLNTITKGSLSMAQYLQKIKNLCGSLTAISESISDSDLITYTLNGLGPKYGPFVTSIETRCQLCQKPNHTAARCHFRYSVLRNSNLSQSFAGLHLGPTQQHHHSQSPPLDNTWIPDSGATTSVTFLQQSDNYEGLDQVIVGDGKSLSISSIGSSSISASDSSLHLNNVLVVPGITKNLLSVARLSRDNNCSLEFFPWGSIREHHLSKE</sequence>
<evidence type="ECO:0000313" key="3">
    <source>
        <dbReference type="Proteomes" id="UP001179952"/>
    </source>
</evidence>
<dbReference type="Proteomes" id="UP001179952">
    <property type="component" value="Unassembled WGS sequence"/>
</dbReference>
<comment type="caution">
    <text evidence="2">The sequence shown here is derived from an EMBL/GenBank/DDBJ whole genome shotgun (WGS) entry which is preliminary data.</text>
</comment>
<dbReference type="Pfam" id="PF14223">
    <property type="entry name" value="Retrotran_gag_2"/>
    <property type="match status" value="1"/>
</dbReference>
<keyword evidence="3" id="KW-1185">Reference proteome</keyword>
<evidence type="ECO:0000259" key="1">
    <source>
        <dbReference type="Pfam" id="PF22936"/>
    </source>
</evidence>
<name>A0AAV9BNC6_ACOGR</name>
<dbReference type="EMBL" id="JAUJYN010000002">
    <property type="protein sequence ID" value="KAK1278000.1"/>
    <property type="molecule type" value="Genomic_DNA"/>
</dbReference>
<protein>
    <recommendedName>
        <fullName evidence="1">Retrovirus-related Pol polyprotein from transposon TNT 1-94-like beta-barrel domain-containing protein</fullName>
    </recommendedName>
</protein>
<feature type="domain" description="Retrovirus-related Pol polyprotein from transposon TNT 1-94-like beta-barrel" evidence="1">
    <location>
        <begin position="159"/>
        <end position="232"/>
    </location>
</feature>
<dbReference type="Pfam" id="PF22936">
    <property type="entry name" value="Pol_BBD"/>
    <property type="match status" value="1"/>
</dbReference>
<proteinExistence type="predicted"/>
<dbReference type="InterPro" id="IPR054722">
    <property type="entry name" value="PolX-like_BBD"/>
</dbReference>